<gene>
    <name evidence="4" type="ORF">HGB41_14540</name>
</gene>
<dbReference type="GO" id="GO:0005576">
    <property type="term" value="C:extracellular region"/>
    <property type="evidence" value="ECO:0007669"/>
    <property type="project" value="UniProtKB-SubCell"/>
</dbReference>
<evidence type="ECO:0000313" key="5">
    <source>
        <dbReference type="Proteomes" id="UP000533905"/>
    </source>
</evidence>
<accession>A0A7Y2K035</accession>
<proteinExistence type="predicted"/>
<dbReference type="PROSITE" id="PS51677">
    <property type="entry name" value="NODB"/>
    <property type="match status" value="1"/>
</dbReference>
<evidence type="ECO:0000313" key="4">
    <source>
        <dbReference type="EMBL" id="NNG24211.1"/>
    </source>
</evidence>
<evidence type="ECO:0000259" key="3">
    <source>
        <dbReference type="PROSITE" id="PS51677"/>
    </source>
</evidence>
<comment type="subcellular location">
    <subcellularLocation>
        <location evidence="1">Secreted</location>
    </subcellularLocation>
</comment>
<sequence length="317" mass="35730">MLRKLGNTIAPTSLGEGRLCIVNYHRILEQADPLLDSEPTIDTFRWQMDLLANCFNVLPLYNAIQLLGTGRMPPRAIAITFDDGYRSTHDLALPILREYGLAATVFVTTGHIDHGSMWNDVILEATRRLSGEKLELHDIGFGSYPLHTMQDRQQTARALTERSKYLPPPMRARLNRKLETLVGSPLEQELMLTRDMLLTLDRNNIEIGGHTITHPILNCISDDEAHAEIVGNKQELESILGKPLRLFAYPNGKQNIDFDMRHARIVEEAGYDAAFTTAVGPATRHSGRFTIPRSRPWDSHPLLFAGRLLYWLSGKVS</sequence>
<organism evidence="4 5">
    <name type="scientific">Telluria aromaticivorans</name>
    <dbReference type="NCBI Taxonomy" id="2725995"/>
    <lineage>
        <taxon>Bacteria</taxon>
        <taxon>Pseudomonadati</taxon>
        <taxon>Pseudomonadota</taxon>
        <taxon>Betaproteobacteria</taxon>
        <taxon>Burkholderiales</taxon>
        <taxon>Oxalobacteraceae</taxon>
        <taxon>Telluria group</taxon>
        <taxon>Telluria</taxon>
    </lineage>
</organism>
<protein>
    <submittedName>
        <fullName evidence="4">Polysaccharide deacetylase family protein</fullName>
    </submittedName>
</protein>
<dbReference type="Gene3D" id="3.20.20.370">
    <property type="entry name" value="Glycoside hydrolase/deacetylase"/>
    <property type="match status" value="1"/>
</dbReference>
<dbReference type="CDD" id="cd10918">
    <property type="entry name" value="CE4_NodB_like_5s_6s"/>
    <property type="match status" value="1"/>
</dbReference>
<dbReference type="PANTHER" id="PTHR34216:SF3">
    <property type="entry name" value="POLY-BETA-1,6-N-ACETYL-D-GLUCOSAMINE N-DEACETYLASE"/>
    <property type="match status" value="1"/>
</dbReference>
<reference evidence="4 5" key="1">
    <citation type="submission" date="2020-04" db="EMBL/GenBank/DDBJ databases">
        <title>Massilia sp. nov., a cold adapted bacteria isolated from Arctic soil.</title>
        <authorList>
            <person name="Son J."/>
            <person name="Ka J.-O."/>
        </authorList>
    </citation>
    <scope>NUCLEOTIDE SEQUENCE [LARGE SCALE GENOMIC DNA]</scope>
    <source>
        <strain evidence="4 5">ML15P13</strain>
    </source>
</reference>
<dbReference type="GO" id="GO:0005975">
    <property type="term" value="P:carbohydrate metabolic process"/>
    <property type="evidence" value="ECO:0007669"/>
    <property type="project" value="InterPro"/>
</dbReference>
<dbReference type="InterPro" id="IPR051398">
    <property type="entry name" value="Polysacch_Deacetylase"/>
</dbReference>
<dbReference type="GO" id="GO:0016810">
    <property type="term" value="F:hydrolase activity, acting on carbon-nitrogen (but not peptide) bonds"/>
    <property type="evidence" value="ECO:0007669"/>
    <property type="project" value="InterPro"/>
</dbReference>
<name>A0A7Y2K035_9BURK</name>
<keyword evidence="5" id="KW-1185">Reference proteome</keyword>
<dbReference type="Proteomes" id="UP000533905">
    <property type="component" value="Unassembled WGS sequence"/>
</dbReference>
<evidence type="ECO:0000256" key="2">
    <source>
        <dbReference type="ARBA" id="ARBA00022729"/>
    </source>
</evidence>
<keyword evidence="2" id="KW-0732">Signal</keyword>
<dbReference type="InterPro" id="IPR002509">
    <property type="entry name" value="NODB_dom"/>
</dbReference>
<dbReference type="SUPFAM" id="SSF88713">
    <property type="entry name" value="Glycoside hydrolase/deacetylase"/>
    <property type="match status" value="1"/>
</dbReference>
<comment type="caution">
    <text evidence="4">The sequence shown here is derived from an EMBL/GenBank/DDBJ whole genome shotgun (WGS) entry which is preliminary data.</text>
</comment>
<feature type="domain" description="NodB homology" evidence="3">
    <location>
        <begin position="75"/>
        <end position="317"/>
    </location>
</feature>
<dbReference type="EMBL" id="JABAIV010000004">
    <property type="protein sequence ID" value="NNG24211.1"/>
    <property type="molecule type" value="Genomic_DNA"/>
</dbReference>
<dbReference type="PANTHER" id="PTHR34216">
    <property type="match status" value="1"/>
</dbReference>
<evidence type="ECO:0000256" key="1">
    <source>
        <dbReference type="ARBA" id="ARBA00004613"/>
    </source>
</evidence>
<dbReference type="InterPro" id="IPR011330">
    <property type="entry name" value="Glyco_hydro/deAcase_b/a-brl"/>
</dbReference>
<dbReference type="Pfam" id="PF01522">
    <property type="entry name" value="Polysacc_deac_1"/>
    <property type="match status" value="1"/>
</dbReference>
<dbReference type="AlphaFoldDB" id="A0A7Y2K035"/>